<dbReference type="Proteomes" id="UP000485058">
    <property type="component" value="Unassembled WGS sequence"/>
</dbReference>
<reference evidence="1 2" key="1">
    <citation type="submission" date="2020-02" db="EMBL/GenBank/DDBJ databases">
        <title>Draft genome sequence of Haematococcus lacustris strain NIES-144.</title>
        <authorList>
            <person name="Morimoto D."/>
            <person name="Nakagawa S."/>
            <person name="Yoshida T."/>
            <person name="Sawayama S."/>
        </authorList>
    </citation>
    <scope>NUCLEOTIDE SEQUENCE [LARGE SCALE GENOMIC DNA]</scope>
    <source>
        <strain evidence="1 2">NIES-144</strain>
    </source>
</reference>
<protein>
    <submittedName>
        <fullName evidence="1">Uncharacterized protein</fullName>
    </submittedName>
</protein>
<sequence>MPPMMEQCRTVAGAYCPRAIATSLRCFDDNAQQHSLSLSAVVGCARWQPKHMQCKSMCKSLP</sequence>
<gene>
    <name evidence="1" type="ORF">HaLaN_16765</name>
</gene>
<dbReference type="EMBL" id="BLLF01001516">
    <property type="protein sequence ID" value="GFH19758.1"/>
    <property type="molecule type" value="Genomic_DNA"/>
</dbReference>
<accession>A0A699ZMM3</accession>
<comment type="caution">
    <text evidence="1">The sequence shown here is derived from an EMBL/GenBank/DDBJ whole genome shotgun (WGS) entry which is preliminary data.</text>
</comment>
<evidence type="ECO:0000313" key="1">
    <source>
        <dbReference type="EMBL" id="GFH19758.1"/>
    </source>
</evidence>
<keyword evidence="2" id="KW-1185">Reference proteome</keyword>
<evidence type="ECO:0000313" key="2">
    <source>
        <dbReference type="Proteomes" id="UP000485058"/>
    </source>
</evidence>
<name>A0A699ZMM3_HAELA</name>
<proteinExistence type="predicted"/>
<organism evidence="1 2">
    <name type="scientific">Haematococcus lacustris</name>
    <name type="common">Green alga</name>
    <name type="synonym">Haematococcus pluvialis</name>
    <dbReference type="NCBI Taxonomy" id="44745"/>
    <lineage>
        <taxon>Eukaryota</taxon>
        <taxon>Viridiplantae</taxon>
        <taxon>Chlorophyta</taxon>
        <taxon>core chlorophytes</taxon>
        <taxon>Chlorophyceae</taxon>
        <taxon>CS clade</taxon>
        <taxon>Chlamydomonadales</taxon>
        <taxon>Haematococcaceae</taxon>
        <taxon>Haematococcus</taxon>
    </lineage>
</organism>
<dbReference type="AlphaFoldDB" id="A0A699ZMM3"/>